<organism evidence="3 4">
    <name type="scientific">Corynebacterium kroppenstedtii</name>
    <dbReference type="NCBI Taxonomy" id="161879"/>
    <lineage>
        <taxon>Bacteria</taxon>
        <taxon>Bacillati</taxon>
        <taxon>Actinomycetota</taxon>
        <taxon>Actinomycetes</taxon>
        <taxon>Mycobacteriales</taxon>
        <taxon>Corynebacteriaceae</taxon>
        <taxon>Corynebacterium</taxon>
    </lineage>
</organism>
<feature type="transmembrane region" description="Helical" evidence="2">
    <location>
        <begin position="117"/>
        <end position="149"/>
    </location>
</feature>
<keyword evidence="2" id="KW-1133">Transmembrane helix</keyword>
<dbReference type="AlphaFoldDB" id="A0A2W5V0R4"/>
<proteinExistence type="predicted"/>
<dbReference type="Proteomes" id="UP000249432">
    <property type="component" value="Unassembled WGS sequence"/>
</dbReference>
<protein>
    <submittedName>
        <fullName evidence="3">DUF4233 domain-containing protein</fullName>
    </submittedName>
</protein>
<accession>A0A2W5V0R4</accession>
<evidence type="ECO:0000256" key="2">
    <source>
        <dbReference type="SAM" id="Phobius"/>
    </source>
</evidence>
<dbReference type="Pfam" id="PF14017">
    <property type="entry name" value="DUF4233"/>
    <property type="match status" value="1"/>
</dbReference>
<gene>
    <name evidence="3" type="ORF">DI525_09620</name>
</gene>
<dbReference type="InterPro" id="IPR025327">
    <property type="entry name" value="DUF4233"/>
</dbReference>
<reference evidence="3 4" key="1">
    <citation type="submission" date="2017-08" db="EMBL/GenBank/DDBJ databases">
        <title>Infants hospitalized years apart are colonized by the same room-sourced microbial strains.</title>
        <authorList>
            <person name="Brooks B."/>
            <person name="Olm M.R."/>
            <person name="Firek B.A."/>
            <person name="Baker R."/>
            <person name="Thomas B.C."/>
            <person name="Morowitz M.J."/>
            <person name="Banfield J.F."/>
        </authorList>
    </citation>
    <scope>NUCLEOTIDE SEQUENCE [LARGE SCALE GENOMIC DNA]</scope>
    <source>
        <strain evidence="3">S2_003_000_R1_3</strain>
    </source>
</reference>
<name>A0A2W5V0R4_9CORY</name>
<evidence type="ECO:0000313" key="4">
    <source>
        <dbReference type="Proteomes" id="UP000249432"/>
    </source>
</evidence>
<evidence type="ECO:0000313" key="3">
    <source>
        <dbReference type="EMBL" id="PZR03591.1"/>
    </source>
</evidence>
<feature type="compositionally biased region" description="Polar residues" evidence="1">
    <location>
        <begin position="16"/>
        <end position="26"/>
    </location>
</feature>
<keyword evidence="2" id="KW-0812">Transmembrane</keyword>
<dbReference type="EMBL" id="QFRA01000034">
    <property type="protein sequence ID" value="PZR03591.1"/>
    <property type="molecule type" value="Genomic_DNA"/>
</dbReference>
<feature type="transmembrane region" description="Helical" evidence="2">
    <location>
        <begin position="87"/>
        <end position="105"/>
    </location>
</feature>
<evidence type="ECO:0000256" key="1">
    <source>
        <dbReference type="SAM" id="MobiDB-lite"/>
    </source>
</evidence>
<sequence>MDRRETGSGRDGAQRLGNQRPGSQRPSAKGDDAAEYGPLGPGHDPVKDPLKGLRGVMAGTLIMEFITFLLVLPVVARVDEGAYNTPFNIVSVIVFCVALLMMSFLQGKPWALGVDLFLQVVAVVGFIVHPAMGVMGIVFALVWAYIVYLRKNLIERMKRGLLTTQHT</sequence>
<comment type="caution">
    <text evidence="3">The sequence shown here is derived from an EMBL/GenBank/DDBJ whole genome shotgun (WGS) entry which is preliminary data.</text>
</comment>
<feature type="transmembrane region" description="Helical" evidence="2">
    <location>
        <begin position="55"/>
        <end position="75"/>
    </location>
</feature>
<keyword evidence="2" id="KW-0472">Membrane</keyword>
<feature type="region of interest" description="Disordered" evidence="1">
    <location>
        <begin position="1"/>
        <end position="46"/>
    </location>
</feature>